<dbReference type="NCBIfam" id="TIGR00641">
    <property type="entry name" value="acid_CoA_mut_N"/>
    <property type="match status" value="1"/>
</dbReference>
<dbReference type="InterPro" id="IPR006098">
    <property type="entry name" value="MMCoA_mutase_a_cat"/>
</dbReference>
<dbReference type="Gene3D" id="3.20.20.240">
    <property type="entry name" value="Methylmalonyl-CoA mutase"/>
    <property type="match status" value="1"/>
</dbReference>
<dbReference type="EMBL" id="UINC01041938">
    <property type="protein sequence ID" value="SVB43887.1"/>
    <property type="molecule type" value="Genomic_DNA"/>
</dbReference>
<dbReference type="GO" id="GO:0004494">
    <property type="term" value="F:methylmalonyl-CoA mutase activity"/>
    <property type="evidence" value="ECO:0007669"/>
    <property type="project" value="InterPro"/>
</dbReference>
<dbReference type="Pfam" id="PF01642">
    <property type="entry name" value="MM_CoA_mutase"/>
    <property type="match status" value="1"/>
</dbReference>
<reference evidence="3" key="1">
    <citation type="submission" date="2018-05" db="EMBL/GenBank/DDBJ databases">
        <authorList>
            <person name="Lanie J.A."/>
            <person name="Ng W.-L."/>
            <person name="Kazmierczak K.M."/>
            <person name="Andrzejewski T.M."/>
            <person name="Davidsen T.M."/>
            <person name="Wayne K.J."/>
            <person name="Tettelin H."/>
            <person name="Glass J.I."/>
            <person name="Rusch D."/>
            <person name="Podicherti R."/>
            <person name="Tsui H.-C.T."/>
            <person name="Winkler M.E."/>
        </authorList>
    </citation>
    <scope>NUCLEOTIDE SEQUENCE</scope>
</reference>
<dbReference type="AlphaFoldDB" id="A0A382E209"/>
<keyword evidence="1" id="KW-0413">Isomerase</keyword>
<evidence type="ECO:0000259" key="2">
    <source>
        <dbReference type="Pfam" id="PF01642"/>
    </source>
</evidence>
<sequence>MVKEKIKPKQFVTDSNIPVKPVYYGQTKNSKKDEPGKYPFTRGIHPGMYRDRLWTMRQYSGFGDAAQTNKRYRYMLENGQTGLSMAFDLPTQIGHDPDSSYAEGEVGKVGVSIASLKDMQTVFSGINLGKVSTSMTINATASTLLAYYIAVGKLQGISSNNLRGTTQNDILKEYIARNTYIYPPQPSMRLIGDMIGYCAKHVPQWYPISISGYHMREAGSTAVQEIAFTIANAIEYIQTCIDRGLKIDDFAPRLSFFFC</sequence>
<dbReference type="PANTHER" id="PTHR48101">
    <property type="entry name" value="METHYLMALONYL-COA MUTASE, MITOCHONDRIAL-RELATED"/>
    <property type="match status" value="1"/>
</dbReference>
<evidence type="ECO:0000256" key="1">
    <source>
        <dbReference type="ARBA" id="ARBA00023235"/>
    </source>
</evidence>
<dbReference type="GO" id="GO:0031419">
    <property type="term" value="F:cobalamin binding"/>
    <property type="evidence" value="ECO:0007669"/>
    <property type="project" value="InterPro"/>
</dbReference>
<name>A0A382E209_9ZZZZ</name>
<evidence type="ECO:0000313" key="3">
    <source>
        <dbReference type="EMBL" id="SVB43887.1"/>
    </source>
</evidence>
<proteinExistence type="predicted"/>
<dbReference type="InterPro" id="IPR016176">
    <property type="entry name" value="Cbl-dep_enz_cat"/>
</dbReference>
<dbReference type="InterPro" id="IPR006099">
    <property type="entry name" value="MeMalonylCoA_mutase_a/b_cat"/>
</dbReference>
<protein>
    <recommendedName>
        <fullName evidence="2">Methylmalonyl-CoA mutase alpha/beta chain catalytic domain-containing protein</fullName>
    </recommendedName>
</protein>
<feature type="non-terminal residue" evidence="3">
    <location>
        <position position="259"/>
    </location>
</feature>
<dbReference type="SUPFAM" id="SSF51703">
    <property type="entry name" value="Cobalamin (vitamin B12)-dependent enzymes"/>
    <property type="match status" value="1"/>
</dbReference>
<dbReference type="PANTHER" id="PTHR48101:SF1">
    <property type="entry name" value="METHYLMALONYL-COA MUTASE, LARGE SUBUNIT"/>
    <property type="match status" value="1"/>
</dbReference>
<accession>A0A382E209</accession>
<organism evidence="3">
    <name type="scientific">marine metagenome</name>
    <dbReference type="NCBI Taxonomy" id="408172"/>
    <lineage>
        <taxon>unclassified sequences</taxon>
        <taxon>metagenomes</taxon>
        <taxon>ecological metagenomes</taxon>
    </lineage>
</organism>
<feature type="domain" description="Methylmalonyl-CoA mutase alpha/beta chain catalytic" evidence="2">
    <location>
        <begin position="13"/>
        <end position="258"/>
    </location>
</feature>
<gene>
    <name evidence="3" type="ORF">METZ01_LOCUS196741</name>
</gene>